<evidence type="ECO:0000256" key="10">
    <source>
        <dbReference type="SAM" id="Phobius"/>
    </source>
</evidence>
<evidence type="ECO:0000256" key="2">
    <source>
        <dbReference type="ARBA" id="ARBA00012438"/>
    </source>
</evidence>
<dbReference type="EC" id="2.7.13.3" evidence="2"/>
<dbReference type="InterPro" id="IPR025828">
    <property type="entry name" value="Put_sensor_dom"/>
</dbReference>
<keyword evidence="10" id="KW-0472">Membrane</keyword>
<dbReference type="RefSeq" id="WP_344567777.1">
    <property type="nucleotide sequence ID" value="NZ_BAAARJ010000013.1"/>
</dbReference>
<keyword evidence="3" id="KW-0597">Phosphoprotein</keyword>
<dbReference type="Gene3D" id="3.30.565.10">
    <property type="entry name" value="Histidine kinase-like ATPase, C-terminal domain"/>
    <property type="match status" value="1"/>
</dbReference>
<evidence type="ECO:0000259" key="11">
    <source>
        <dbReference type="Pfam" id="PF07730"/>
    </source>
</evidence>
<evidence type="ECO:0000313" key="14">
    <source>
        <dbReference type="Proteomes" id="UP001501447"/>
    </source>
</evidence>
<name>A0ABN3QC80_9ACTN</name>
<dbReference type="GO" id="GO:0016301">
    <property type="term" value="F:kinase activity"/>
    <property type="evidence" value="ECO:0007669"/>
    <property type="project" value="UniProtKB-KW"/>
</dbReference>
<keyword evidence="10" id="KW-1133">Transmembrane helix</keyword>
<dbReference type="Pfam" id="PF07730">
    <property type="entry name" value="HisKA_3"/>
    <property type="match status" value="1"/>
</dbReference>
<proteinExistence type="predicted"/>
<keyword evidence="8" id="KW-0902">Two-component regulatory system</keyword>
<feature type="transmembrane region" description="Helical" evidence="10">
    <location>
        <begin position="71"/>
        <end position="91"/>
    </location>
</feature>
<feature type="transmembrane region" description="Helical" evidence="10">
    <location>
        <begin position="208"/>
        <end position="226"/>
    </location>
</feature>
<dbReference type="InterPro" id="IPR036890">
    <property type="entry name" value="HATPase_C_sf"/>
</dbReference>
<gene>
    <name evidence="13" type="ORF">GCM10009863_40880</name>
</gene>
<comment type="catalytic activity">
    <reaction evidence="1">
        <text>ATP + protein L-histidine = ADP + protein N-phospho-L-histidine.</text>
        <dbReference type="EC" id="2.7.13.3"/>
    </reaction>
</comment>
<feature type="domain" description="Putative sensor" evidence="12">
    <location>
        <begin position="74"/>
        <end position="235"/>
    </location>
</feature>
<keyword evidence="14" id="KW-1185">Reference proteome</keyword>
<comment type="caution">
    <text evidence="13">The sequence shown here is derived from an EMBL/GenBank/DDBJ whole genome shotgun (WGS) entry which is preliminary data.</text>
</comment>
<evidence type="ECO:0000256" key="3">
    <source>
        <dbReference type="ARBA" id="ARBA00022553"/>
    </source>
</evidence>
<keyword evidence="6 13" id="KW-0418">Kinase</keyword>
<feature type="transmembrane region" description="Helical" evidence="10">
    <location>
        <begin position="97"/>
        <end position="119"/>
    </location>
</feature>
<dbReference type="Gene3D" id="1.20.5.1930">
    <property type="match status" value="1"/>
</dbReference>
<feature type="compositionally biased region" description="Pro residues" evidence="9">
    <location>
        <begin position="35"/>
        <end position="47"/>
    </location>
</feature>
<dbReference type="CDD" id="cd16917">
    <property type="entry name" value="HATPase_UhpB-NarQ-NarX-like"/>
    <property type="match status" value="1"/>
</dbReference>
<dbReference type="InterPro" id="IPR011712">
    <property type="entry name" value="Sig_transdc_His_kin_sub3_dim/P"/>
</dbReference>
<keyword evidence="4" id="KW-0808">Transferase</keyword>
<evidence type="ECO:0000256" key="8">
    <source>
        <dbReference type="ARBA" id="ARBA00023012"/>
    </source>
</evidence>
<dbReference type="PANTHER" id="PTHR24421">
    <property type="entry name" value="NITRATE/NITRITE SENSOR PROTEIN NARX-RELATED"/>
    <property type="match status" value="1"/>
</dbReference>
<evidence type="ECO:0000256" key="9">
    <source>
        <dbReference type="SAM" id="MobiDB-lite"/>
    </source>
</evidence>
<reference evidence="13 14" key="1">
    <citation type="journal article" date="2019" name="Int. J. Syst. Evol. Microbiol.">
        <title>The Global Catalogue of Microorganisms (GCM) 10K type strain sequencing project: providing services to taxonomists for standard genome sequencing and annotation.</title>
        <authorList>
            <consortium name="The Broad Institute Genomics Platform"/>
            <consortium name="The Broad Institute Genome Sequencing Center for Infectious Disease"/>
            <person name="Wu L."/>
            <person name="Ma J."/>
        </authorList>
    </citation>
    <scope>NUCLEOTIDE SEQUENCE [LARGE SCALE GENOMIC DNA]</scope>
    <source>
        <strain evidence="13 14">JCM 16373</strain>
    </source>
</reference>
<evidence type="ECO:0000256" key="6">
    <source>
        <dbReference type="ARBA" id="ARBA00022777"/>
    </source>
</evidence>
<feature type="region of interest" description="Disordered" evidence="9">
    <location>
        <begin position="1"/>
        <end position="48"/>
    </location>
</feature>
<evidence type="ECO:0000256" key="1">
    <source>
        <dbReference type="ARBA" id="ARBA00000085"/>
    </source>
</evidence>
<dbReference type="PANTHER" id="PTHR24421:SF10">
    <property type="entry name" value="NITRATE_NITRITE SENSOR PROTEIN NARQ"/>
    <property type="match status" value="1"/>
</dbReference>
<dbReference type="Proteomes" id="UP001501447">
    <property type="component" value="Unassembled WGS sequence"/>
</dbReference>
<dbReference type="SUPFAM" id="SSF55874">
    <property type="entry name" value="ATPase domain of HSP90 chaperone/DNA topoisomerase II/histidine kinase"/>
    <property type="match status" value="1"/>
</dbReference>
<evidence type="ECO:0000313" key="13">
    <source>
        <dbReference type="EMBL" id="GAA2622590.1"/>
    </source>
</evidence>
<evidence type="ECO:0000256" key="5">
    <source>
        <dbReference type="ARBA" id="ARBA00022741"/>
    </source>
</evidence>
<sequence length="447" mass="47088">MSRSRPHQLAAASGVPDGTPSGLPGGAASGLPGDAAPPVPGGTPPPGVRSAWQALAQHPLRFVASPWPWRSLAYLVSGAAFGAVVLAGYVVVVPVGLLSLVCVVGALFLLAAVLAGGAVCRVERRRLRLVDPDPISDPHRPPARSGPRAWLRHRLSEPATWRELGFTLVSLSALWWIDALVLAFALGVPVVVGTLPLGDPDYWPLTPLGLILLATAPYPLTAWAGARATLTRMLLMPRDAELREVHASRTRLLDAFDSERRRIERDLHDGAQQRLVSVNVMLGVARLDTPREGQTERRIAEAQAELAVAVDELRELSRGLHPKALTDHGLAAAVDNLTSRAPVPATVDITLPHRLPTATETTAYFAIAEALANVTKHSGASSVRIHGRLRADAVSLSVTDDGAGGADPERGSGLTGLADRVAATGGTLRLSSPLGGPTMLHVELPCR</sequence>
<protein>
    <recommendedName>
        <fullName evidence="2">histidine kinase</fullName>
        <ecNumber evidence="2">2.7.13.3</ecNumber>
    </recommendedName>
</protein>
<dbReference type="Pfam" id="PF13796">
    <property type="entry name" value="Sensor"/>
    <property type="match status" value="1"/>
</dbReference>
<feature type="transmembrane region" description="Helical" evidence="10">
    <location>
        <begin position="164"/>
        <end position="188"/>
    </location>
</feature>
<keyword evidence="10" id="KW-0812">Transmembrane</keyword>
<dbReference type="EMBL" id="BAAARJ010000013">
    <property type="protein sequence ID" value="GAA2622590.1"/>
    <property type="molecule type" value="Genomic_DNA"/>
</dbReference>
<feature type="domain" description="Signal transduction histidine kinase subgroup 3 dimerisation and phosphoacceptor" evidence="11">
    <location>
        <begin position="259"/>
        <end position="325"/>
    </location>
</feature>
<organism evidence="13 14">
    <name type="scientific">Streptomyces axinellae</name>
    <dbReference type="NCBI Taxonomy" id="552788"/>
    <lineage>
        <taxon>Bacteria</taxon>
        <taxon>Bacillati</taxon>
        <taxon>Actinomycetota</taxon>
        <taxon>Actinomycetes</taxon>
        <taxon>Kitasatosporales</taxon>
        <taxon>Streptomycetaceae</taxon>
        <taxon>Streptomyces</taxon>
    </lineage>
</organism>
<keyword evidence="5" id="KW-0547">Nucleotide-binding</keyword>
<evidence type="ECO:0000259" key="12">
    <source>
        <dbReference type="Pfam" id="PF13796"/>
    </source>
</evidence>
<keyword evidence="7" id="KW-0067">ATP-binding</keyword>
<dbReference type="InterPro" id="IPR050482">
    <property type="entry name" value="Sensor_HK_TwoCompSys"/>
</dbReference>
<accession>A0ABN3QC80</accession>
<evidence type="ECO:0000256" key="4">
    <source>
        <dbReference type="ARBA" id="ARBA00022679"/>
    </source>
</evidence>
<evidence type="ECO:0000256" key="7">
    <source>
        <dbReference type="ARBA" id="ARBA00022840"/>
    </source>
</evidence>